<name>A0A1A9W3S5_9MUSC</name>
<dbReference type="EnsemblMetazoa" id="GBRI005334-RA">
    <property type="protein sequence ID" value="GBRI005334-PA"/>
    <property type="gene ID" value="GBRI005334"/>
</dbReference>
<dbReference type="AlphaFoldDB" id="A0A1A9W3S5"/>
<reference evidence="3" key="1">
    <citation type="submission" date="2014-03" db="EMBL/GenBank/DDBJ databases">
        <authorList>
            <person name="Aksoy S."/>
            <person name="Warren W."/>
            <person name="Wilson R.K."/>
        </authorList>
    </citation>
    <scope>NUCLEOTIDE SEQUENCE [LARGE SCALE GENOMIC DNA]</scope>
    <source>
        <strain evidence="3">IAEA</strain>
    </source>
</reference>
<keyword evidence="1" id="KW-0472">Membrane</keyword>
<organism evidence="2 3">
    <name type="scientific">Glossina brevipalpis</name>
    <dbReference type="NCBI Taxonomy" id="37001"/>
    <lineage>
        <taxon>Eukaryota</taxon>
        <taxon>Metazoa</taxon>
        <taxon>Ecdysozoa</taxon>
        <taxon>Arthropoda</taxon>
        <taxon>Hexapoda</taxon>
        <taxon>Insecta</taxon>
        <taxon>Pterygota</taxon>
        <taxon>Neoptera</taxon>
        <taxon>Endopterygota</taxon>
        <taxon>Diptera</taxon>
        <taxon>Brachycera</taxon>
        <taxon>Muscomorpha</taxon>
        <taxon>Hippoboscoidea</taxon>
        <taxon>Glossinidae</taxon>
        <taxon>Glossina</taxon>
    </lineage>
</organism>
<evidence type="ECO:0000256" key="1">
    <source>
        <dbReference type="SAM" id="Phobius"/>
    </source>
</evidence>
<accession>A0A1A9W3S5</accession>
<evidence type="ECO:0000313" key="3">
    <source>
        <dbReference type="Proteomes" id="UP000091820"/>
    </source>
</evidence>
<dbReference type="Proteomes" id="UP000091820">
    <property type="component" value="Unassembled WGS sequence"/>
</dbReference>
<dbReference type="VEuPathDB" id="VectorBase:GBRI005334"/>
<keyword evidence="3" id="KW-1185">Reference proteome</keyword>
<proteinExistence type="predicted"/>
<keyword evidence="1" id="KW-1133">Transmembrane helix</keyword>
<sequence length="128" mass="14216">MHDLLTRTVQHHCLPYDCNSFQFSCGIVHIQNKATGGIREFVRIHILVAIAVGVLWCGVAGVNISTVAIVRLGEDGDGGGCVLCIIAYQALTYCALKRYALIYPCRLFDRRHPKLFIFDGLFSCLLET</sequence>
<protein>
    <submittedName>
        <fullName evidence="2">Uncharacterized protein</fullName>
    </submittedName>
</protein>
<feature type="transmembrane region" description="Helical" evidence="1">
    <location>
        <begin position="46"/>
        <end position="70"/>
    </location>
</feature>
<reference evidence="2" key="2">
    <citation type="submission" date="2020-05" db="UniProtKB">
        <authorList>
            <consortium name="EnsemblMetazoa"/>
        </authorList>
    </citation>
    <scope>IDENTIFICATION</scope>
    <source>
        <strain evidence="2">IAEA</strain>
    </source>
</reference>
<evidence type="ECO:0000313" key="2">
    <source>
        <dbReference type="EnsemblMetazoa" id="GBRI005334-PA"/>
    </source>
</evidence>
<feature type="transmembrane region" description="Helical" evidence="1">
    <location>
        <begin position="76"/>
        <end position="96"/>
    </location>
</feature>
<keyword evidence="1" id="KW-0812">Transmembrane</keyword>